<dbReference type="GO" id="GO:0051082">
    <property type="term" value="F:unfolded protein binding"/>
    <property type="evidence" value="ECO:0007669"/>
    <property type="project" value="TreeGrafter"/>
</dbReference>
<evidence type="ECO:0000256" key="9">
    <source>
        <dbReference type="ARBA" id="ARBA00023180"/>
    </source>
</evidence>
<gene>
    <name evidence="17" type="ORF">NBR_LOCUS5809</name>
</gene>
<dbReference type="SUPFAM" id="SSF53448">
    <property type="entry name" value="Nucleotide-diphospho-sugar transferases"/>
    <property type="match status" value="1"/>
</dbReference>
<evidence type="ECO:0000259" key="16">
    <source>
        <dbReference type="Pfam" id="PF18404"/>
    </source>
</evidence>
<dbReference type="GO" id="GO:0005788">
    <property type="term" value="C:endoplasmic reticulum lumen"/>
    <property type="evidence" value="ECO:0007669"/>
    <property type="project" value="UniProtKB-SubCell"/>
</dbReference>
<dbReference type="Gene3D" id="3.90.550.10">
    <property type="entry name" value="Spore Coat Polysaccharide Biosynthesis Protein SpsA, Chain A"/>
    <property type="match status" value="1"/>
</dbReference>
<proteinExistence type="inferred from homology"/>
<dbReference type="CDD" id="cd06432">
    <property type="entry name" value="GT8_HUGT1_C_like"/>
    <property type="match status" value="1"/>
</dbReference>
<name>A0A3P7AK48_NIPBR</name>
<feature type="domain" description="UGGT thioredoxin-like" evidence="14">
    <location>
        <begin position="386"/>
        <end position="637"/>
    </location>
</feature>
<dbReference type="InterPro" id="IPR040693">
    <property type="entry name" value="UGGT_TRXL_1"/>
</dbReference>
<dbReference type="PANTHER" id="PTHR11226">
    <property type="entry name" value="UDP-GLUCOSE GLYCOPROTEIN:GLUCOSYLTRANSFERASE"/>
    <property type="match status" value="1"/>
</dbReference>
<evidence type="ECO:0000256" key="6">
    <source>
        <dbReference type="ARBA" id="ARBA00022679"/>
    </source>
</evidence>
<evidence type="ECO:0000256" key="11">
    <source>
        <dbReference type="ARBA" id="ARBA00048456"/>
    </source>
</evidence>
<dbReference type="InterPro" id="IPR040694">
    <property type="entry name" value="UGGT_TRXL_2"/>
</dbReference>
<dbReference type="InterPro" id="IPR040692">
    <property type="entry name" value="UGGT_TRXL_3"/>
</dbReference>
<feature type="domain" description="Glucosyltransferase 24 catalytic" evidence="16">
    <location>
        <begin position="1165"/>
        <end position="1431"/>
    </location>
</feature>
<comment type="subcellular location">
    <subcellularLocation>
        <location evidence="2">Endoplasmic reticulum lumen</location>
    </subcellularLocation>
</comment>
<dbReference type="Pfam" id="PF06427">
    <property type="entry name" value="UDP-g_GGTase"/>
    <property type="match status" value="1"/>
</dbReference>
<keyword evidence="6" id="KW-0808">Transferase</keyword>
<dbReference type="UniPathway" id="UPA00378"/>
<evidence type="ECO:0000256" key="1">
    <source>
        <dbReference type="ARBA" id="ARBA00001913"/>
    </source>
</evidence>
<dbReference type="Proteomes" id="UP000271162">
    <property type="component" value="Unassembled WGS sequence"/>
</dbReference>
<evidence type="ECO:0000259" key="12">
    <source>
        <dbReference type="Pfam" id="PF18400"/>
    </source>
</evidence>
<comment type="function">
    <text evidence="10">Recognizes glycoproteins with minor folding defects. Reglucosylates single N-glycans near the misfolded part of the protein, thus providing quality control for protein folding in the endoplasmic reticulum. Reglucosylated proteins are recognized by calreticulin for recycling to the endoplasmic reticulum and refolding or degradation.</text>
</comment>
<evidence type="ECO:0000259" key="13">
    <source>
        <dbReference type="Pfam" id="PF18401"/>
    </source>
</evidence>
<dbReference type="STRING" id="27835.A0A3P7AK48"/>
<dbReference type="Pfam" id="PF18400">
    <property type="entry name" value="Thioredoxin_12"/>
    <property type="match status" value="1"/>
</dbReference>
<evidence type="ECO:0000256" key="7">
    <source>
        <dbReference type="ARBA" id="ARBA00022729"/>
    </source>
</evidence>
<reference evidence="17 18" key="1">
    <citation type="submission" date="2018-11" db="EMBL/GenBank/DDBJ databases">
        <authorList>
            <consortium name="Pathogen Informatics"/>
        </authorList>
    </citation>
    <scope>NUCLEOTIDE SEQUENCE [LARGE SCALE GENOMIC DNA]</scope>
</reference>
<dbReference type="Pfam" id="PF18403">
    <property type="entry name" value="Thioredoxin_15"/>
    <property type="match status" value="1"/>
</dbReference>
<comment type="pathway">
    <text evidence="3">Protein modification; protein glycosylation.</text>
</comment>
<dbReference type="PANTHER" id="PTHR11226:SF0">
    <property type="entry name" value="UDP-GLUCOSE:GLYCOPROTEIN GLUCOSYLTRANSFERASE"/>
    <property type="match status" value="1"/>
</dbReference>
<evidence type="ECO:0000256" key="2">
    <source>
        <dbReference type="ARBA" id="ARBA00004319"/>
    </source>
</evidence>
<feature type="domain" description="UDP-glucose:glycoprotein glucosyltransferase thioredoxin-like" evidence="15">
    <location>
        <begin position="663"/>
        <end position="890"/>
    </location>
</feature>
<dbReference type="Pfam" id="PF18402">
    <property type="entry name" value="Thioredoxin_14"/>
    <property type="match status" value="1"/>
</dbReference>
<sequence length="1450" mass="165481">MFLSEFIANEDKQLFWAFTSAVAEESPSLNWNKATDEEKYDFGIKQASKILTESSVDLLKLSLSIRVYSPTVQLFQQIGEDWSSECSAFFDVHGVKVCNANELGNAVEAARESAASTVLSIDHVLDYGKNMSSATIILYGDIGSPEWLQLHNDALELARKKKLRYVFRHYVKPNRSDASKVSLSGFGVELAIKNTEYKAVDDSEQGKNKEEDVDQEDLYGFNFKLLKEQHAESSDALEAFKMHLKEIQELAPLKQWQVQDLSFQAAQRVVNSGGDNVLNTLAQLSQDFPRHARLLSRQRVEDNLRKEVERNQKEHLSEAGLEPGESALFFNGINLDIDSLDMFQLVDIIKQEERVSRGFFKMGFQREYHSILLAMDFSDDKVKYAVDYRDAFPMFLNNLDTDKRYKHWRNSVKLLLEPYYPGMIRPIARNLFTLIFVVDPAEKESRNLMKIAYSFYKHEIPLRLVRIGLIFAVNENENVTGKDDAGVAILNLFNFLAVDTSNHEALRIVNEMLEPHRSLDQLTPELIRTWFESEHKDADYDDVFGSKTDYDNGRKVGIQFLKRSGIGRAPKVLLNGYVLDDNGITGDKFEETVMMEVMRITPKLQRAVVAGELQDQANVANWIMEQKQVVPRHNKHIFDATAKKQLIDLSETAACKAQKVSDFKKLKEPEKTQCIVSSMKYLKKSDEDQTTPLTMWVVADLDSENGRLFAYDAMKHIRHSKKTRIGIISNPSKQSGACEKGISFLVHAATTILPHHQAKQLITKLVKEEFARALMSGEKRWEDLAVGGMDVDSFNKEMRLLSCDQLTKHSLFANDVLGLTPGARAFIANGVIIGPFDEQESIVQADFELIERIVESQGASVIASTFDKWEFDRSNGFSSDLVMRSFALVSKYASPRKRTWVEVGDDKHSVVTLVAEDTNRASVDIVAVVDPLSRSAQKLSSILQLLRKTINCDMKIIMNPKPKLSELPLKRFYRYVASSELQFSKDGKVVTNQASNFLFLDAYVNLLLNRANPHRFTDLPSKQLLTLSVHSPDAWMVENVFADYDLDNIKMEQASSDVVALFSLEHILLEGHCFDEISGSPPRGLQFVLGTHRKPTQFDTIVMANLGYFQLKANPGAWLLQLREGKSSEIYEVSGHSNTEGNEHEAVRVLIGMLCCLNVEKYDVINIFSLASGHLYERFLNIMMLSVMKNTKKPVKFWLLKNYLSPQFKKTLPLLSAEYGFDYELVEYKWPRWLHQQKEKHRIMWGYKILFLDVLFPLDVQKIIFVDADQVVRADLMELMEYDLGGAPYGYVPFCDSRKEMDGFRFWKQGYWSNHLAGRRYHISALYVIDLQKFRQIAAGDRLRGQYQGLSSDPNSLSNLDQDLPNNMIHQVKIKSLPQEWLWCETWCDDSSKVNAKTIDLCNNPLTKEPKLESAIRIIPEWKDYDAEVKNVLKKGHKDGSSSAFEHSEL</sequence>
<accession>A0A3P7AK48</accession>
<keyword evidence="7" id="KW-0732">Signal</keyword>
<feature type="domain" description="UGGT thioredoxin-like" evidence="12">
    <location>
        <begin position="3"/>
        <end position="176"/>
    </location>
</feature>
<keyword evidence="8" id="KW-0256">Endoplasmic reticulum</keyword>
<evidence type="ECO:0000256" key="3">
    <source>
        <dbReference type="ARBA" id="ARBA00004922"/>
    </source>
</evidence>
<evidence type="ECO:0000256" key="4">
    <source>
        <dbReference type="ARBA" id="ARBA00006351"/>
    </source>
</evidence>
<dbReference type="InterPro" id="IPR009448">
    <property type="entry name" value="UDP-g_GGtrans"/>
</dbReference>
<evidence type="ECO:0000313" key="17">
    <source>
        <dbReference type="EMBL" id="VDL69398.1"/>
    </source>
</evidence>
<evidence type="ECO:0000313" key="18">
    <source>
        <dbReference type="Proteomes" id="UP000271162"/>
    </source>
</evidence>
<organism evidence="17 18">
    <name type="scientific">Nippostrongylus brasiliensis</name>
    <name type="common">Rat hookworm</name>
    <dbReference type="NCBI Taxonomy" id="27835"/>
    <lineage>
        <taxon>Eukaryota</taxon>
        <taxon>Metazoa</taxon>
        <taxon>Ecdysozoa</taxon>
        <taxon>Nematoda</taxon>
        <taxon>Chromadorea</taxon>
        <taxon>Rhabditida</taxon>
        <taxon>Rhabditina</taxon>
        <taxon>Rhabditomorpha</taxon>
        <taxon>Strongyloidea</taxon>
        <taxon>Heligmosomidae</taxon>
        <taxon>Nippostrongylus</taxon>
    </lineage>
</organism>
<dbReference type="GO" id="GO:0018279">
    <property type="term" value="P:protein N-linked glycosylation via asparagine"/>
    <property type="evidence" value="ECO:0007669"/>
    <property type="project" value="TreeGrafter"/>
</dbReference>
<keyword evidence="18" id="KW-1185">Reference proteome</keyword>
<evidence type="ECO:0000256" key="10">
    <source>
        <dbReference type="ARBA" id="ARBA00045874"/>
    </source>
</evidence>
<evidence type="ECO:0000256" key="5">
    <source>
        <dbReference type="ARBA" id="ARBA00022676"/>
    </source>
</evidence>
<protein>
    <submittedName>
        <fullName evidence="17">Uncharacterized protein</fullName>
    </submittedName>
</protein>
<feature type="domain" description="UGGT thioredoxin-like" evidence="13">
    <location>
        <begin position="246"/>
        <end position="373"/>
    </location>
</feature>
<dbReference type="InterPro" id="IPR040525">
    <property type="entry name" value="UGGT_TRXL_4"/>
</dbReference>
<evidence type="ECO:0000256" key="8">
    <source>
        <dbReference type="ARBA" id="ARBA00022824"/>
    </source>
</evidence>
<dbReference type="Pfam" id="PF18404">
    <property type="entry name" value="Glyco_transf_24"/>
    <property type="match status" value="1"/>
</dbReference>
<dbReference type="Pfam" id="PF18401">
    <property type="entry name" value="Thioredoxin_13"/>
    <property type="match status" value="1"/>
</dbReference>
<keyword evidence="9" id="KW-0325">Glycoprotein</keyword>
<dbReference type="InterPro" id="IPR040497">
    <property type="entry name" value="Glyco_transf_24"/>
</dbReference>
<dbReference type="FunFam" id="3.90.550.10:FF:000004">
    <property type="entry name" value="UDP-glucose glycoprotein glucosyltransferase 1"/>
    <property type="match status" value="1"/>
</dbReference>
<evidence type="ECO:0000259" key="14">
    <source>
        <dbReference type="Pfam" id="PF18402"/>
    </source>
</evidence>
<keyword evidence="5" id="KW-0328">Glycosyltransferase</keyword>
<comment type="cofactor">
    <cofactor evidence="1">
        <name>Ca(2+)</name>
        <dbReference type="ChEBI" id="CHEBI:29108"/>
    </cofactor>
</comment>
<dbReference type="InterPro" id="IPR029044">
    <property type="entry name" value="Nucleotide-diphossugar_trans"/>
</dbReference>
<comment type="catalytic activity">
    <reaction evidence="11">
        <text>N(4)-(alpha-D-Man-(1-&gt;2)-alpha-D-Man-(1-&gt;2)-alpha-D-Man-(1-&gt;3)-[alpha-D-Man-(1-&gt;2)-alpha-D-Man-(1-&gt;3)-[alpha-D-Man-(1-&gt;2)-alpha-D-Man-(1-&gt;6)]-alpha-D-Man-(1-&gt;6)]-beta-D-Man-(1-&gt;4)-beta-D-GlcNAc-(1-&gt;4)-beta-D-GlcNAc)-L-asparaginyl-[protein] (N-glucan mannose isomer 9A1,2,3B1,2,3) + UDP-alpha-D-glucose = N(4)-(alpha-D-Glc-(1-&gt;3)-alpha-D-Man-(1-&gt;2)-alpha-D-Man-(1-&gt;2)-alpha-D-Man-(1-&gt;3)-[alpha-D-Man-(1-&gt;2)-alpha-D-Man-(1-&gt;3)-[alpha-D-Man-(1-&gt;2)-alpha-D-Man-(1-&gt;6)]-alpha-D-Man-(1-&gt;6)]-beta-D-Man-(1-&gt;4)-beta-D-GlcNAc-(1-&gt;4)-beta-D-GlcNAc)-L-asparaginyl-[protein] + UDP + H(+)</text>
        <dbReference type="Rhea" id="RHEA:61304"/>
        <dbReference type="Rhea" id="RHEA-COMP:14356"/>
        <dbReference type="Rhea" id="RHEA-COMP:14357"/>
        <dbReference type="ChEBI" id="CHEBI:15378"/>
        <dbReference type="ChEBI" id="CHEBI:58223"/>
        <dbReference type="ChEBI" id="CHEBI:58885"/>
        <dbReference type="ChEBI" id="CHEBI:59080"/>
        <dbReference type="ChEBI" id="CHEBI:139493"/>
    </reaction>
</comment>
<evidence type="ECO:0000259" key="15">
    <source>
        <dbReference type="Pfam" id="PF18403"/>
    </source>
</evidence>
<comment type="similarity">
    <text evidence="4">Belongs to the glycosyltransferase 8 family.</text>
</comment>
<dbReference type="GO" id="GO:0036503">
    <property type="term" value="P:ERAD pathway"/>
    <property type="evidence" value="ECO:0007669"/>
    <property type="project" value="TreeGrafter"/>
</dbReference>
<dbReference type="GO" id="GO:0003980">
    <property type="term" value="F:UDP-glucose:glycoprotein glucosyltransferase activity"/>
    <property type="evidence" value="ECO:0007669"/>
    <property type="project" value="InterPro"/>
</dbReference>
<dbReference type="EMBL" id="UYSL01019760">
    <property type="protein sequence ID" value="VDL69398.1"/>
    <property type="molecule type" value="Genomic_DNA"/>
</dbReference>